<feature type="compositionally biased region" description="Polar residues" evidence="7">
    <location>
        <begin position="471"/>
        <end position="483"/>
    </location>
</feature>
<feature type="region of interest" description="Disordered" evidence="7">
    <location>
        <begin position="193"/>
        <end position="224"/>
    </location>
</feature>
<feature type="compositionally biased region" description="Polar residues" evidence="7">
    <location>
        <begin position="194"/>
        <end position="212"/>
    </location>
</feature>
<reference evidence="9" key="1">
    <citation type="submission" date="2019-03" db="EMBL/GenBank/DDBJ databases">
        <authorList>
            <person name="Mank J."/>
            <person name="Almeida P."/>
        </authorList>
    </citation>
    <scope>NUCLEOTIDE SEQUENCE</scope>
    <source>
        <strain evidence="9">78183</strain>
    </source>
</reference>
<evidence type="ECO:0000256" key="1">
    <source>
        <dbReference type="ARBA" id="ARBA00004123"/>
    </source>
</evidence>
<feature type="compositionally biased region" description="Basic and acidic residues" evidence="7">
    <location>
        <begin position="836"/>
        <end position="845"/>
    </location>
</feature>
<name>A0A6N2MK03_SALVM</name>
<dbReference type="EMBL" id="CAADRP010001818">
    <property type="protein sequence ID" value="VFU53192.1"/>
    <property type="molecule type" value="Genomic_DNA"/>
</dbReference>
<feature type="compositionally biased region" description="Low complexity" evidence="7">
    <location>
        <begin position="565"/>
        <end position="578"/>
    </location>
</feature>
<dbReference type="InterPro" id="IPR007900">
    <property type="entry name" value="TAF4_C"/>
</dbReference>
<dbReference type="GO" id="GO:0005669">
    <property type="term" value="C:transcription factor TFIID complex"/>
    <property type="evidence" value="ECO:0007669"/>
    <property type="project" value="InterPro"/>
</dbReference>
<feature type="compositionally biased region" description="Polar residues" evidence="7">
    <location>
        <begin position="521"/>
        <end position="530"/>
    </location>
</feature>
<dbReference type="InterPro" id="IPR022003">
    <property type="entry name" value="RST"/>
</dbReference>
<proteinExistence type="inferred from homology"/>
<dbReference type="Pfam" id="PF12174">
    <property type="entry name" value="RST"/>
    <property type="match status" value="1"/>
</dbReference>
<evidence type="ECO:0000256" key="6">
    <source>
        <dbReference type="ARBA" id="ARBA00058775"/>
    </source>
</evidence>
<keyword evidence="3" id="KW-0805">Transcription regulation</keyword>
<keyword evidence="4" id="KW-0804">Transcription</keyword>
<dbReference type="Pfam" id="PF05236">
    <property type="entry name" value="TAF4"/>
    <property type="match status" value="1"/>
</dbReference>
<organism evidence="9">
    <name type="scientific">Salix viminalis</name>
    <name type="common">Common osier</name>
    <name type="synonym">Basket willow</name>
    <dbReference type="NCBI Taxonomy" id="40686"/>
    <lineage>
        <taxon>Eukaryota</taxon>
        <taxon>Viridiplantae</taxon>
        <taxon>Streptophyta</taxon>
        <taxon>Embryophyta</taxon>
        <taxon>Tracheophyta</taxon>
        <taxon>Spermatophyta</taxon>
        <taxon>Magnoliopsida</taxon>
        <taxon>eudicotyledons</taxon>
        <taxon>Gunneridae</taxon>
        <taxon>Pentapetalae</taxon>
        <taxon>rosids</taxon>
        <taxon>fabids</taxon>
        <taxon>Malpighiales</taxon>
        <taxon>Salicaceae</taxon>
        <taxon>Saliceae</taxon>
        <taxon>Salix</taxon>
    </lineage>
</organism>
<feature type="region of interest" description="Disordered" evidence="7">
    <location>
        <begin position="521"/>
        <end position="596"/>
    </location>
</feature>
<feature type="compositionally biased region" description="Low complexity" evidence="7">
    <location>
        <begin position="438"/>
        <end position="452"/>
    </location>
</feature>
<feature type="compositionally biased region" description="Polar residues" evidence="7">
    <location>
        <begin position="103"/>
        <end position="128"/>
    </location>
</feature>
<feature type="region of interest" description="Disordered" evidence="7">
    <location>
        <begin position="609"/>
        <end position="680"/>
    </location>
</feature>
<evidence type="ECO:0000313" key="9">
    <source>
        <dbReference type="EMBL" id="VFU53192.1"/>
    </source>
</evidence>
<feature type="region of interest" description="Disordered" evidence="7">
    <location>
        <begin position="809"/>
        <end position="845"/>
    </location>
</feature>
<feature type="region of interest" description="Disordered" evidence="7">
    <location>
        <begin position="885"/>
        <end position="919"/>
    </location>
</feature>
<gene>
    <name evidence="9" type="ORF">SVIM_LOCUS368813</name>
</gene>
<protein>
    <recommendedName>
        <fullName evidence="8">RST domain-containing protein</fullName>
    </recommendedName>
</protein>
<feature type="region of interest" description="Disordered" evidence="7">
    <location>
        <begin position="382"/>
        <end position="488"/>
    </location>
</feature>
<evidence type="ECO:0000256" key="2">
    <source>
        <dbReference type="ARBA" id="ARBA00006178"/>
    </source>
</evidence>
<evidence type="ECO:0000256" key="4">
    <source>
        <dbReference type="ARBA" id="ARBA00023163"/>
    </source>
</evidence>
<accession>A0A6N2MK03</accession>
<dbReference type="GO" id="GO:0006367">
    <property type="term" value="P:transcription initiation at RNA polymerase II promoter"/>
    <property type="evidence" value="ECO:0007669"/>
    <property type="project" value="TreeGrafter"/>
</dbReference>
<dbReference type="GO" id="GO:0003677">
    <property type="term" value="F:DNA binding"/>
    <property type="evidence" value="ECO:0007669"/>
    <property type="project" value="TreeGrafter"/>
</dbReference>
<evidence type="ECO:0000256" key="5">
    <source>
        <dbReference type="ARBA" id="ARBA00023242"/>
    </source>
</evidence>
<comment type="similarity">
    <text evidence="2">Belongs to the TAF4 family.</text>
</comment>
<dbReference type="PANTHER" id="PTHR15138:SF14">
    <property type="entry name" value="TRANSCRIPTION INITIATION FACTOR TFIID SUBUNIT 4"/>
    <property type="match status" value="1"/>
</dbReference>
<evidence type="ECO:0000256" key="7">
    <source>
        <dbReference type="SAM" id="MobiDB-lite"/>
    </source>
</evidence>
<dbReference type="PANTHER" id="PTHR15138">
    <property type="entry name" value="TRANSCRIPTION INITIATION FACTOR TFIID SUBUNIT 4"/>
    <property type="match status" value="1"/>
</dbReference>
<feature type="compositionally biased region" description="Polar residues" evidence="7">
    <location>
        <begin position="609"/>
        <end position="620"/>
    </location>
</feature>
<feature type="compositionally biased region" description="Polar residues" evidence="7">
    <location>
        <begin position="417"/>
        <end position="429"/>
    </location>
</feature>
<feature type="compositionally biased region" description="Polar residues" evidence="7">
    <location>
        <begin position="396"/>
        <end position="407"/>
    </location>
</feature>
<evidence type="ECO:0000259" key="8">
    <source>
        <dbReference type="PROSITE" id="PS51879"/>
    </source>
</evidence>
<keyword evidence="5" id="KW-0539">Nucleus</keyword>
<dbReference type="PROSITE" id="PS51257">
    <property type="entry name" value="PROKAR_LIPOPROTEIN"/>
    <property type="match status" value="1"/>
</dbReference>
<dbReference type="Gene3D" id="1.10.20.10">
    <property type="entry name" value="Histone, subunit A"/>
    <property type="match status" value="1"/>
</dbReference>
<feature type="compositionally biased region" description="Polar residues" evidence="7">
    <location>
        <begin position="579"/>
        <end position="590"/>
    </location>
</feature>
<feature type="compositionally biased region" description="Polar residues" evidence="7">
    <location>
        <begin position="899"/>
        <end position="918"/>
    </location>
</feature>
<dbReference type="InterPro" id="IPR045144">
    <property type="entry name" value="TAF4"/>
</dbReference>
<dbReference type="GO" id="GO:0016251">
    <property type="term" value="F:RNA polymerase II general transcription initiation factor activity"/>
    <property type="evidence" value="ECO:0007669"/>
    <property type="project" value="TreeGrafter"/>
</dbReference>
<dbReference type="PROSITE" id="PS51879">
    <property type="entry name" value="RST"/>
    <property type="match status" value="1"/>
</dbReference>
<dbReference type="InterPro" id="IPR009072">
    <property type="entry name" value="Histone-fold"/>
</dbReference>
<dbReference type="CDD" id="cd08045">
    <property type="entry name" value="HFD_TAF4"/>
    <property type="match status" value="1"/>
</dbReference>
<evidence type="ECO:0000256" key="3">
    <source>
        <dbReference type="ARBA" id="ARBA00023015"/>
    </source>
</evidence>
<comment type="function">
    <text evidence="6">TAFs are components of the transcription factor IID (TFIID) complex that is essential for mediating regulation of RNA polymerase transcription.</text>
</comment>
<dbReference type="GO" id="GO:0046982">
    <property type="term" value="F:protein heterodimerization activity"/>
    <property type="evidence" value="ECO:0007669"/>
    <property type="project" value="InterPro"/>
</dbReference>
<comment type="subcellular location">
    <subcellularLocation>
        <location evidence="1">Nucleus</location>
    </subcellularLocation>
</comment>
<dbReference type="AlphaFoldDB" id="A0A6N2MK03"/>
<feature type="region of interest" description="Disordered" evidence="7">
    <location>
        <begin position="85"/>
        <end position="177"/>
    </location>
</feature>
<feature type="domain" description="RST" evidence="8">
    <location>
        <begin position="247"/>
        <end position="318"/>
    </location>
</feature>
<sequence>MKMEWGRRTSGYGFNAPFLSSCNRMWNFAKQFIQIHGWQLLCAVEYAVWFIMDPSIMKLLEEDEDETMHSGADVEAFQAALNRDIGGDVSTSQPSDASPVLSHENNQSSGHPFPNWPTTGQNDNASNTEELDAKILQQQHHQEQQSSAMETKHHVPNAENQQQKGDVPQEPTHPPVLQNKIQDDIKQELVEQAPVQTPQSIGVQSSEQNPTPKSEPDKMQMSDGDSQFLNFQKTSSQQTAGTDQAGNQKNSKQIPFVLLLPALKPHLDKDREMQLQTLFNKLRKNEIAKDQFVRLMRNIVGDQVLRLAVAQLQSQASSNQSQLQSQAGRQHNVRMPAGISAAQFPDPHHFMLHPRGSIPSEPSHNPPPAVQLQTDSSIVSSQKSKMVERKPDSLGMQASQLHSSDASIVNHERERSSISMQGQNKQQQHVHFPPTSFSMYGSSGGNYNPYSGAKVNTSGPNVKPQPHDQQTRPISHHQNTGVTQVGGATHSMISTPKFERQNSTNDLSRVHSATVSHYTNKPAVQQSSVPWQAPPNREQGPAPFSSANHVKPGSLEQAGEQQNKPQLLSPQVLPPSSVEQGNAISGNFKDQSLDKQSSKVIFSTSAGMVPPNSVSPSIATQLDPHGQVGSRNPSLASPAGVTARTPPKKPSVGHKKPFEALGSSPPASSKKNKVSGAFSDQSIEQLNDVTAVSGVNLREEEEQLFSGTKEDSRVSEASRRVVQEEEERLILQKTPLQKKLGEIMVKCGLKNIGNDVERCLSLCVEERMRGLISNLIRLSKQRVDAEKPRHQTLITSDVRQQIMTMNRKAREEWEKRQAEAEKLQRVNEPEGENGGEGDKEKDEGRVKLVKANKEEDDKMRTTAANIAARAAVGGDDMMSKWQLMAEQARQKREGGMEGASSSQTLKDVNHNPQSSSGRNLKENLEAEKRSPAVRSSASGAARKFGRNQAIVPQTKVARTVTIKDVMAVLEREPQMSRSTLIYQLYERIRSDAAAE</sequence>
<dbReference type="FunFam" id="1.10.20.10:FF:000015">
    <property type="entry name" value="Transcription initiation factor TFIID subunit 4B"/>
    <property type="match status" value="1"/>
</dbReference>
<feature type="compositionally biased region" description="Basic and acidic residues" evidence="7">
    <location>
        <begin position="809"/>
        <end position="828"/>
    </location>
</feature>